<protein>
    <submittedName>
        <fullName evidence="2">Uncharacterized protein</fullName>
    </submittedName>
</protein>
<dbReference type="RefSeq" id="WP_213682231.1">
    <property type="nucleotide sequence ID" value="NZ_CP074572.1"/>
</dbReference>
<evidence type="ECO:0000313" key="3">
    <source>
        <dbReference type="Proteomes" id="UP000676428"/>
    </source>
</evidence>
<reference evidence="2 3" key="1">
    <citation type="journal article" date="2012" name="Int. J. Syst. Evol. Microbiol.">
        <title>Shewanella dokdonensis sp. nov., isolated from seawater.</title>
        <authorList>
            <person name="Sung H.R."/>
            <person name="Yoon J.H."/>
            <person name="Ghim S.Y."/>
        </authorList>
    </citation>
    <scope>NUCLEOTIDE SEQUENCE [LARGE SCALE GENOMIC DNA]</scope>
    <source>
        <strain evidence="2 3">DSM 23626</strain>
    </source>
</reference>
<accession>A0ABX8DG62</accession>
<name>A0ABX8DG62_9GAMM</name>
<evidence type="ECO:0000313" key="2">
    <source>
        <dbReference type="EMBL" id="QVK23611.1"/>
    </source>
</evidence>
<feature type="region of interest" description="Disordered" evidence="1">
    <location>
        <begin position="1"/>
        <end position="31"/>
    </location>
</feature>
<dbReference type="EMBL" id="CP074572">
    <property type="protein sequence ID" value="QVK23611.1"/>
    <property type="molecule type" value="Genomic_DNA"/>
</dbReference>
<gene>
    <name evidence="2" type="ORF">KHX94_02440</name>
</gene>
<proteinExistence type="predicted"/>
<keyword evidence="3" id="KW-1185">Reference proteome</keyword>
<feature type="compositionally biased region" description="Basic and acidic residues" evidence="1">
    <location>
        <begin position="9"/>
        <end position="22"/>
    </location>
</feature>
<organism evidence="2 3">
    <name type="scientific">Shewanella dokdonensis</name>
    <dbReference type="NCBI Taxonomy" id="712036"/>
    <lineage>
        <taxon>Bacteria</taxon>
        <taxon>Pseudomonadati</taxon>
        <taxon>Pseudomonadota</taxon>
        <taxon>Gammaproteobacteria</taxon>
        <taxon>Alteromonadales</taxon>
        <taxon>Shewanellaceae</taxon>
        <taxon>Shewanella</taxon>
    </lineage>
</organism>
<evidence type="ECO:0000256" key="1">
    <source>
        <dbReference type="SAM" id="MobiDB-lite"/>
    </source>
</evidence>
<sequence length="56" mass="6032">MKSSVAKTEMVKDSGKDTETKRPYCPPMLKNLTLGDTRAKANQTTTEISLNSGVAS</sequence>
<dbReference type="Proteomes" id="UP000676428">
    <property type="component" value="Chromosome"/>
</dbReference>